<feature type="region of interest" description="Disordered" evidence="1">
    <location>
        <begin position="1"/>
        <end position="75"/>
    </location>
</feature>
<protein>
    <submittedName>
        <fullName evidence="2">Uncharacterized protein</fullName>
    </submittedName>
</protein>
<dbReference type="EMBL" id="JBICZW010000002">
    <property type="protein sequence ID" value="MFG3188226.1"/>
    <property type="molecule type" value="Genomic_DNA"/>
</dbReference>
<organism evidence="2 3">
    <name type="scientific">Streptomyces omiyaensis</name>
    <dbReference type="NCBI Taxonomy" id="68247"/>
    <lineage>
        <taxon>Bacteria</taxon>
        <taxon>Bacillati</taxon>
        <taxon>Actinomycetota</taxon>
        <taxon>Actinomycetes</taxon>
        <taxon>Kitasatosporales</taxon>
        <taxon>Streptomycetaceae</taxon>
        <taxon>Streptomyces</taxon>
    </lineage>
</organism>
<accession>A0ABW7BLB3</accession>
<proteinExistence type="predicted"/>
<evidence type="ECO:0000313" key="2">
    <source>
        <dbReference type="EMBL" id="MFG3188226.1"/>
    </source>
</evidence>
<evidence type="ECO:0000313" key="3">
    <source>
        <dbReference type="Proteomes" id="UP001604282"/>
    </source>
</evidence>
<sequence length="75" mass="8215">MTEKKRERSHERGGPHARTTPSHAKGESGDEEARREAEEAVAGRRGTTDREGAGGHAAKSPDPGKGREEQTEEWH</sequence>
<dbReference type="RefSeq" id="WP_189851612.1">
    <property type="nucleotide sequence ID" value="NZ_BMVV01000018.1"/>
</dbReference>
<dbReference type="Proteomes" id="UP001604282">
    <property type="component" value="Unassembled WGS sequence"/>
</dbReference>
<feature type="compositionally biased region" description="Basic and acidic residues" evidence="1">
    <location>
        <begin position="24"/>
        <end position="53"/>
    </location>
</feature>
<feature type="compositionally biased region" description="Basic and acidic residues" evidence="1">
    <location>
        <begin position="62"/>
        <end position="75"/>
    </location>
</feature>
<gene>
    <name evidence="2" type="ORF">ACGFYS_04740</name>
</gene>
<keyword evidence="3" id="KW-1185">Reference proteome</keyword>
<comment type="caution">
    <text evidence="2">The sequence shown here is derived from an EMBL/GenBank/DDBJ whole genome shotgun (WGS) entry which is preliminary data.</text>
</comment>
<feature type="compositionally biased region" description="Basic and acidic residues" evidence="1">
    <location>
        <begin position="1"/>
        <end position="14"/>
    </location>
</feature>
<reference evidence="2 3" key="1">
    <citation type="submission" date="2024-10" db="EMBL/GenBank/DDBJ databases">
        <title>The Natural Products Discovery Center: Release of the First 8490 Sequenced Strains for Exploring Actinobacteria Biosynthetic Diversity.</title>
        <authorList>
            <person name="Kalkreuter E."/>
            <person name="Kautsar S.A."/>
            <person name="Yang D."/>
            <person name="Bader C.D."/>
            <person name="Teijaro C.N."/>
            <person name="Fluegel L."/>
            <person name="Davis C.M."/>
            <person name="Simpson J.R."/>
            <person name="Lauterbach L."/>
            <person name="Steele A.D."/>
            <person name="Gui C."/>
            <person name="Meng S."/>
            <person name="Li G."/>
            <person name="Viehrig K."/>
            <person name="Ye F."/>
            <person name="Su P."/>
            <person name="Kiefer A.F."/>
            <person name="Nichols A."/>
            <person name="Cepeda A.J."/>
            <person name="Yan W."/>
            <person name="Fan B."/>
            <person name="Jiang Y."/>
            <person name="Adhikari A."/>
            <person name="Zheng C.-J."/>
            <person name="Schuster L."/>
            <person name="Cowan T.M."/>
            <person name="Smanski M.J."/>
            <person name="Chevrette M.G."/>
            <person name="De Carvalho L.P.S."/>
            <person name="Shen B."/>
        </authorList>
    </citation>
    <scope>NUCLEOTIDE SEQUENCE [LARGE SCALE GENOMIC DNA]</scope>
    <source>
        <strain evidence="2 3">NPDC048229</strain>
    </source>
</reference>
<name>A0ABW7BLB3_9ACTN</name>
<evidence type="ECO:0000256" key="1">
    <source>
        <dbReference type="SAM" id="MobiDB-lite"/>
    </source>
</evidence>